<feature type="domain" description="TnsA endonuclease N-terminal" evidence="2">
    <location>
        <begin position="43"/>
        <end position="124"/>
    </location>
</feature>
<proteinExistence type="predicted"/>
<keyword evidence="3" id="KW-0255">Endonuclease</keyword>
<keyword evidence="3" id="KW-0378">Hydrolase</keyword>
<dbReference type="GO" id="GO:0004519">
    <property type="term" value="F:endonuclease activity"/>
    <property type="evidence" value="ECO:0007669"/>
    <property type="project" value="UniProtKB-KW"/>
</dbReference>
<accession>A0ABS9X7C6</accession>
<dbReference type="InterPro" id="IPR014832">
    <property type="entry name" value="TnsA_C"/>
</dbReference>
<evidence type="ECO:0000313" key="3">
    <source>
        <dbReference type="EMBL" id="MCI2286133.1"/>
    </source>
</evidence>
<keyword evidence="4" id="KW-1185">Reference proteome</keyword>
<gene>
    <name evidence="3" type="ORF">L3081_25275</name>
</gene>
<dbReference type="Proteomes" id="UP001139646">
    <property type="component" value="Unassembled WGS sequence"/>
</dbReference>
<dbReference type="EMBL" id="JAKKSL010000007">
    <property type="protein sequence ID" value="MCI2286133.1"/>
    <property type="molecule type" value="Genomic_DNA"/>
</dbReference>
<reference evidence="3" key="1">
    <citation type="submission" date="2022-01" db="EMBL/GenBank/DDBJ databases">
        <title>Colwellia maritima, isolated from seawater.</title>
        <authorList>
            <person name="Kristyanto S."/>
            <person name="Jung J."/>
            <person name="Jeon C.O."/>
        </authorList>
    </citation>
    <scope>NUCLEOTIDE SEQUENCE</scope>
    <source>
        <strain evidence="3">MSW7</strain>
    </source>
</reference>
<name>A0ABS9X7C6_9GAMM</name>
<sequence>MPIRKIPKNYSNVTGIAAHSKADGQAMFESTLERDFLMLLEFDRNVERFEVQPIKLEWMNELGKPRSYTPDVLVYYGKGKKFTTLFEVKYRDDINKNWSVLKPKFKAAIRFCKENNWKFKLITETEIRSTYLESVKFLLPFVRQGAANENDMMILDDKILELGTTSPKAILASIYNDEWNQAALLPTLWYLIGTRQIQIDLASKITMTSKIWKR</sequence>
<feature type="domain" description="TnsA endonuclease C-terminal" evidence="1">
    <location>
        <begin position="126"/>
        <end position="201"/>
    </location>
</feature>
<dbReference type="Pfam" id="PF08722">
    <property type="entry name" value="Tn7_TnsA-like_N"/>
    <property type="match status" value="1"/>
</dbReference>
<protein>
    <submittedName>
        <fullName evidence="3">TnsA endonuclease N-terminal domain-containing protein</fullName>
    </submittedName>
</protein>
<evidence type="ECO:0000313" key="4">
    <source>
        <dbReference type="Proteomes" id="UP001139646"/>
    </source>
</evidence>
<evidence type="ECO:0000259" key="2">
    <source>
        <dbReference type="Pfam" id="PF08722"/>
    </source>
</evidence>
<comment type="caution">
    <text evidence="3">The sequence shown here is derived from an EMBL/GenBank/DDBJ whole genome shotgun (WGS) entry which is preliminary data.</text>
</comment>
<dbReference type="Pfam" id="PF08721">
    <property type="entry name" value="Tn7_Tnp_TnsA_C"/>
    <property type="match status" value="1"/>
</dbReference>
<evidence type="ECO:0000259" key="1">
    <source>
        <dbReference type="Pfam" id="PF08721"/>
    </source>
</evidence>
<keyword evidence="3" id="KW-0540">Nuclease</keyword>
<dbReference type="InterPro" id="IPR014833">
    <property type="entry name" value="TnsA_N"/>
</dbReference>
<dbReference type="RefSeq" id="WP_242289372.1">
    <property type="nucleotide sequence ID" value="NZ_JAKKSL010000007.1"/>
</dbReference>
<organism evidence="3 4">
    <name type="scientific">Colwellia maritima</name>
    <dbReference type="NCBI Taxonomy" id="2912588"/>
    <lineage>
        <taxon>Bacteria</taxon>
        <taxon>Pseudomonadati</taxon>
        <taxon>Pseudomonadota</taxon>
        <taxon>Gammaproteobacteria</taxon>
        <taxon>Alteromonadales</taxon>
        <taxon>Colwelliaceae</taxon>
        <taxon>Colwellia</taxon>
    </lineage>
</organism>